<proteinExistence type="predicted"/>
<comment type="caution">
    <text evidence="2">The sequence shown here is derived from an EMBL/GenBank/DDBJ whole genome shotgun (WGS) entry which is preliminary data.</text>
</comment>
<evidence type="ECO:0000313" key="2">
    <source>
        <dbReference type="EMBL" id="CAF5164768.1"/>
    </source>
</evidence>
<reference evidence="2" key="1">
    <citation type="submission" date="2021-02" db="EMBL/GenBank/DDBJ databases">
        <authorList>
            <person name="Nowell W R."/>
        </authorList>
    </citation>
    <scope>NUCLEOTIDE SEQUENCE</scope>
</reference>
<evidence type="ECO:0000256" key="1">
    <source>
        <dbReference type="SAM" id="MobiDB-lite"/>
    </source>
</evidence>
<dbReference type="EMBL" id="CAJOBH010270909">
    <property type="protein sequence ID" value="CAF5164768.1"/>
    <property type="molecule type" value="Genomic_DNA"/>
</dbReference>
<feature type="non-terminal residue" evidence="2">
    <location>
        <position position="1"/>
    </location>
</feature>
<dbReference type="Proteomes" id="UP000681967">
    <property type="component" value="Unassembled WGS sequence"/>
</dbReference>
<evidence type="ECO:0000313" key="3">
    <source>
        <dbReference type="Proteomes" id="UP000681967"/>
    </source>
</evidence>
<name>A0A8S3GI72_9BILA</name>
<gene>
    <name evidence="2" type="ORF">BYL167_LOCUS75597</name>
</gene>
<feature type="region of interest" description="Disordered" evidence="1">
    <location>
        <begin position="33"/>
        <end position="65"/>
    </location>
</feature>
<sequence>MESDFHKKSNVDQLTILCLCTSSDPMKKDFRWQLPHQNNEANSQVRNFEAGSSPNLATNGNDHEQ</sequence>
<dbReference type="AlphaFoldDB" id="A0A8S3GI72"/>
<accession>A0A8S3GI72</accession>
<organism evidence="2 3">
    <name type="scientific">Rotaria magnacalcarata</name>
    <dbReference type="NCBI Taxonomy" id="392030"/>
    <lineage>
        <taxon>Eukaryota</taxon>
        <taxon>Metazoa</taxon>
        <taxon>Spiralia</taxon>
        <taxon>Gnathifera</taxon>
        <taxon>Rotifera</taxon>
        <taxon>Eurotatoria</taxon>
        <taxon>Bdelloidea</taxon>
        <taxon>Philodinida</taxon>
        <taxon>Philodinidae</taxon>
        <taxon>Rotaria</taxon>
    </lineage>
</organism>
<protein>
    <submittedName>
        <fullName evidence="2">Uncharacterized protein</fullName>
    </submittedName>
</protein>
<feature type="compositionally biased region" description="Polar residues" evidence="1">
    <location>
        <begin position="35"/>
        <end position="65"/>
    </location>
</feature>